<reference evidence="2" key="1">
    <citation type="journal article" date="2022" name="Mol. Ecol. Resour.">
        <title>The genomes of chicory, endive, great burdock and yacon provide insights into Asteraceae palaeo-polyploidization history and plant inulin production.</title>
        <authorList>
            <person name="Fan W."/>
            <person name="Wang S."/>
            <person name="Wang H."/>
            <person name="Wang A."/>
            <person name="Jiang F."/>
            <person name="Liu H."/>
            <person name="Zhao H."/>
            <person name="Xu D."/>
            <person name="Zhang Y."/>
        </authorList>
    </citation>
    <scope>NUCLEOTIDE SEQUENCE [LARGE SCALE GENOMIC DNA]</scope>
    <source>
        <strain evidence="2">cv. Punajuju</strain>
    </source>
</reference>
<dbReference type="EMBL" id="CM042012">
    <property type="protein sequence ID" value="KAI3753979.1"/>
    <property type="molecule type" value="Genomic_DNA"/>
</dbReference>
<keyword evidence="2" id="KW-1185">Reference proteome</keyword>
<organism evidence="1 2">
    <name type="scientific">Cichorium intybus</name>
    <name type="common">Chicory</name>
    <dbReference type="NCBI Taxonomy" id="13427"/>
    <lineage>
        <taxon>Eukaryota</taxon>
        <taxon>Viridiplantae</taxon>
        <taxon>Streptophyta</taxon>
        <taxon>Embryophyta</taxon>
        <taxon>Tracheophyta</taxon>
        <taxon>Spermatophyta</taxon>
        <taxon>Magnoliopsida</taxon>
        <taxon>eudicotyledons</taxon>
        <taxon>Gunneridae</taxon>
        <taxon>Pentapetalae</taxon>
        <taxon>asterids</taxon>
        <taxon>campanulids</taxon>
        <taxon>Asterales</taxon>
        <taxon>Asteraceae</taxon>
        <taxon>Cichorioideae</taxon>
        <taxon>Cichorieae</taxon>
        <taxon>Cichoriinae</taxon>
        <taxon>Cichorium</taxon>
    </lineage>
</organism>
<sequence>MMLLHNWNFSATSSRLLQTTSRSNRIEFETTHLYSSRRKLKVSSTIASLKVGTDVIAEIAHNKVLIAAAACAAVGQLTKPFTAYILYRRDFDPKVALQAGGFPSTHSSAAVASAMSIGLERGFSDSIFGLAVVYACLTMYDAQGVRREVGVHARTLNKVLTKNQSESSSKKPFSNPESSNSQKFEETNTCKHKETTLVLTSNEKEAEIVAPISDLLKESIGHTEIEVAAGALLGLLGSLAVYSL</sequence>
<protein>
    <submittedName>
        <fullName evidence="1">Uncharacterized protein</fullName>
    </submittedName>
</protein>
<comment type="caution">
    <text evidence="1">The sequence shown here is derived from an EMBL/GenBank/DDBJ whole genome shotgun (WGS) entry which is preliminary data.</text>
</comment>
<name>A0ACB9E4X8_CICIN</name>
<accession>A0ACB9E4X8</accession>
<proteinExistence type="predicted"/>
<evidence type="ECO:0000313" key="1">
    <source>
        <dbReference type="EMBL" id="KAI3753979.1"/>
    </source>
</evidence>
<dbReference type="Proteomes" id="UP001055811">
    <property type="component" value="Linkage Group LG04"/>
</dbReference>
<evidence type="ECO:0000313" key="2">
    <source>
        <dbReference type="Proteomes" id="UP001055811"/>
    </source>
</evidence>
<gene>
    <name evidence="1" type="ORF">L2E82_26046</name>
</gene>
<reference evidence="1 2" key="2">
    <citation type="journal article" date="2022" name="Mol. Ecol. Resour.">
        <title>The genomes of chicory, endive, great burdock and yacon provide insights into Asteraceae paleo-polyploidization history and plant inulin production.</title>
        <authorList>
            <person name="Fan W."/>
            <person name="Wang S."/>
            <person name="Wang H."/>
            <person name="Wang A."/>
            <person name="Jiang F."/>
            <person name="Liu H."/>
            <person name="Zhao H."/>
            <person name="Xu D."/>
            <person name="Zhang Y."/>
        </authorList>
    </citation>
    <scope>NUCLEOTIDE SEQUENCE [LARGE SCALE GENOMIC DNA]</scope>
    <source>
        <strain evidence="2">cv. Punajuju</strain>
        <tissue evidence="1">Leaves</tissue>
    </source>
</reference>